<dbReference type="EMBL" id="CAFBNE010000100">
    <property type="protein sequence ID" value="CAB4964562.1"/>
    <property type="molecule type" value="Genomic_DNA"/>
</dbReference>
<dbReference type="InterPro" id="IPR007138">
    <property type="entry name" value="ABM_dom"/>
</dbReference>
<name>A0A6J7LBZ5_9ZZZZ</name>
<gene>
    <name evidence="2" type="ORF">UFOPK3772_02528</name>
</gene>
<dbReference type="PANTHER" id="PTHR33336:SF3">
    <property type="entry name" value="ABM DOMAIN-CONTAINING PROTEIN"/>
    <property type="match status" value="1"/>
</dbReference>
<sequence>MAATGVLATLVSPQGRRAETLAAIQALQSAAADEPGTTLFSINEHRDEPGTFSVFERYESDAAVDEHRHSPAMQDFREALIALGIRPALTFTQPIDPA</sequence>
<reference evidence="2" key="1">
    <citation type="submission" date="2020-05" db="EMBL/GenBank/DDBJ databases">
        <authorList>
            <person name="Chiriac C."/>
            <person name="Salcher M."/>
            <person name="Ghai R."/>
            <person name="Kavagutti S V."/>
        </authorList>
    </citation>
    <scope>NUCLEOTIDE SEQUENCE</scope>
</reference>
<protein>
    <submittedName>
        <fullName evidence="2">Unannotated protein</fullName>
    </submittedName>
</protein>
<dbReference type="Pfam" id="PF03992">
    <property type="entry name" value="ABM"/>
    <property type="match status" value="1"/>
</dbReference>
<dbReference type="GO" id="GO:0003824">
    <property type="term" value="F:catalytic activity"/>
    <property type="evidence" value="ECO:0007669"/>
    <property type="project" value="TreeGrafter"/>
</dbReference>
<dbReference type="AlphaFoldDB" id="A0A6J7LBZ5"/>
<dbReference type="PANTHER" id="PTHR33336">
    <property type="entry name" value="QUINOL MONOOXYGENASE YGIN-RELATED"/>
    <property type="match status" value="1"/>
</dbReference>
<dbReference type="SUPFAM" id="SSF54909">
    <property type="entry name" value="Dimeric alpha+beta barrel"/>
    <property type="match status" value="1"/>
</dbReference>
<dbReference type="InterPro" id="IPR011008">
    <property type="entry name" value="Dimeric_a/b-barrel"/>
</dbReference>
<feature type="domain" description="ABM" evidence="1">
    <location>
        <begin position="4"/>
        <end position="92"/>
    </location>
</feature>
<dbReference type="InterPro" id="IPR050744">
    <property type="entry name" value="AI-2_Isomerase_LsrG"/>
</dbReference>
<accession>A0A6J7LBZ5</accession>
<organism evidence="2">
    <name type="scientific">freshwater metagenome</name>
    <dbReference type="NCBI Taxonomy" id="449393"/>
    <lineage>
        <taxon>unclassified sequences</taxon>
        <taxon>metagenomes</taxon>
        <taxon>ecological metagenomes</taxon>
    </lineage>
</organism>
<proteinExistence type="predicted"/>
<evidence type="ECO:0000313" key="2">
    <source>
        <dbReference type="EMBL" id="CAB4964562.1"/>
    </source>
</evidence>
<dbReference type="Gene3D" id="3.30.70.100">
    <property type="match status" value="1"/>
</dbReference>
<evidence type="ECO:0000259" key="1">
    <source>
        <dbReference type="PROSITE" id="PS51725"/>
    </source>
</evidence>
<dbReference type="PROSITE" id="PS51725">
    <property type="entry name" value="ABM"/>
    <property type="match status" value="1"/>
</dbReference>